<gene>
    <name evidence="2" type="ORF">CYMTET_27741</name>
</gene>
<evidence type="ECO:0000313" key="3">
    <source>
        <dbReference type="Proteomes" id="UP001190700"/>
    </source>
</evidence>
<keyword evidence="3" id="KW-1185">Reference proteome</keyword>
<dbReference type="AlphaFoldDB" id="A0AAE0FP63"/>
<name>A0AAE0FP63_9CHLO</name>
<proteinExistence type="predicted"/>
<protein>
    <submittedName>
        <fullName evidence="2">Uncharacterized protein</fullName>
    </submittedName>
</protein>
<accession>A0AAE0FP63</accession>
<comment type="caution">
    <text evidence="2">The sequence shown here is derived from an EMBL/GenBank/DDBJ whole genome shotgun (WGS) entry which is preliminary data.</text>
</comment>
<evidence type="ECO:0000256" key="1">
    <source>
        <dbReference type="SAM" id="MobiDB-lite"/>
    </source>
</evidence>
<feature type="region of interest" description="Disordered" evidence="1">
    <location>
        <begin position="61"/>
        <end position="90"/>
    </location>
</feature>
<reference evidence="2 3" key="1">
    <citation type="journal article" date="2015" name="Genome Biol. Evol.">
        <title>Comparative Genomics of a Bacterivorous Green Alga Reveals Evolutionary Causalities and Consequences of Phago-Mixotrophic Mode of Nutrition.</title>
        <authorList>
            <person name="Burns J.A."/>
            <person name="Paasch A."/>
            <person name="Narechania A."/>
            <person name="Kim E."/>
        </authorList>
    </citation>
    <scope>NUCLEOTIDE SEQUENCE [LARGE SCALE GENOMIC DNA]</scope>
    <source>
        <strain evidence="2 3">PLY_AMNH</strain>
    </source>
</reference>
<dbReference type="Proteomes" id="UP001190700">
    <property type="component" value="Unassembled WGS sequence"/>
</dbReference>
<sequence length="90" mass="10137">MKRTTVSVRSHSWSRFGADPSLFIAGPFLCCSWRPTQSGHATVRLANCRVGVGVRLRDHHRETDGGQRWGTYVGQRRREGTPSETHQMTA</sequence>
<evidence type="ECO:0000313" key="2">
    <source>
        <dbReference type="EMBL" id="KAK3263452.1"/>
    </source>
</evidence>
<dbReference type="EMBL" id="LGRX02015440">
    <property type="protein sequence ID" value="KAK3263452.1"/>
    <property type="molecule type" value="Genomic_DNA"/>
</dbReference>
<organism evidence="2 3">
    <name type="scientific">Cymbomonas tetramitiformis</name>
    <dbReference type="NCBI Taxonomy" id="36881"/>
    <lineage>
        <taxon>Eukaryota</taxon>
        <taxon>Viridiplantae</taxon>
        <taxon>Chlorophyta</taxon>
        <taxon>Pyramimonadophyceae</taxon>
        <taxon>Pyramimonadales</taxon>
        <taxon>Pyramimonadaceae</taxon>
        <taxon>Cymbomonas</taxon>
    </lineage>
</organism>